<dbReference type="SUPFAM" id="SSF46600">
    <property type="entry name" value="C-terminal UvrC-binding domain of UvrB"/>
    <property type="match status" value="1"/>
</dbReference>
<dbReference type="PANTHER" id="PTHR30562">
    <property type="entry name" value="UVRC/OXIDOREDUCTASE"/>
    <property type="match status" value="1"/>
</dbReference>
<dbReference type="CDD" id="cd10434">
    <property type="entry name" value="GIY-YIG_UvrC_Cho"/>
    <property type="match status" value="1"/>
</dbReference>
<sequence>MNLKDKVKNLPSSPGVYLMKDSSARIIYVGKAKNLKNRVRSYFQNSNAHSEKIKKLKANIKDFELILTDTEFEAFLLECKLIQKIKPLFNKKMKNPQSYTYILIHKDDNNRRLEMTNSPEKDGYLSFGPFTSKHTVEKAIQGIKEFYKINCSSPSNKNTPCLNYSLGLCIGTCTGSPSAVTEYNTIINKIIALLTGTNTSILVEMKQTMALAAENFDFETAAKYRDFLDAINFLIKKEQIIEFTEANKNIAVLEPLTGDSIKLFLIKGNQVLFSKKYQLAGTNLEQLVEMIKMNTFTYFSNEAHPTSFEVRKDEVDEAQIIYSYLKSSNCCYKIIPKKWFKTDTNPKLAEALGDTLVKMIAKSKVSVANKSTPREFNSDLLNSFLY</sequence>
<comment type="caution">
    <text evidence="3">The sequence shown here is derived from an EMBL/GenBank/DDBJ whole genome shotgun (WGS) entry which is preliminary data.</text>
</comment>
<feature type="domain" description="GIY-YIG" evidence="2">
    <location>
        <begin position="12"/>
        <end position="91"/>
    </location>
</feature>
<dbReference type="InterPro" id="IPR047296">
    <property type="entry name" value="GIY-YIG_UvrC_Cho"/>
</dbReference>
<proteinExistence type="predicted"/>
<dbReference type="InterPro" id="IPR000305">
    <property type="entry name" value="GIY-YIG_endonuc"/>
</dbReference>
<dbReference type="InterPro" id="IPR035901">
    <property type="entry name" value="GIY-YIG_endonuc_sf"/>
</dbReference>
<dbReference type="PANTHER" id="PTHR30562:SF1">
    <property type="entry name" value="UVRABC SYSTEM PROTEIN C"/>
    <property type="match status" value="1"/>
</dbReference>
<reference evidence="3" key="1">
    <citation type="submission" date="2022-04" db="EMBL/GenBank/DDBJ databases">
        <authorList>
            <person name="Criscuolo A."/>
        </authorList>
    </citation>
    <scope>NUCLEOTIDE SEQUENCE</scope>
    <source>
        <strain evidence="3">CIP111895</strain>
    </source>
</reference>
<evidence type="ECO:0000313" key="4">
    <source>
        <dbReference type="Proteomes" id="UP000838308"/>
    </source>
</evidence>
<dbReference type="InterPro" id="IPR050066">
    <property type="entry name" value="UvrABC_protein_C"/>
</dbReference>
<evidence type="ECO:0000259" key="2">
    <source>
        <dbReference type="PROSITE" id="PS50164"/>
    </source>
</evidence>
<evidence type="ECO:0000313" key="3">
    <source>
        <dbReference type="EMBL" id="CAH2715629.1"/>
    </source>
</evidence>
<dbReference type="Proteomes" id="UP000838308">
    <property type="component" value="Unassembled WGS sequence"/>
</dbReference>
<accession>A0ABM9ESN2</accession>
<feature type="domain" description="UVR" evidence="1">
    <location>
        <begin position="199"/>
        <end position="234"/>
    </location>
</feature>
<organism evidence="3 4">
    <name type="scientific">Neobacillus rhizosphaerae</name>
    <dbReference type="NCBI Taxonomy" id="2880965"/>
    <lineage>
        <taxon>Bacteria</taxon>
        <taxon>Bacillati</taxon>
        <taxon>Bacillota</taxon>
        <taxon>Bacilli</taxon>
        <taxon>Bacillales</taxon>
        <taxon>Bacillaceae</taxon>
        <taxon>Neobacillus</taxon>
    </lineage>
</organism>
<dbReference type="PROSITE" id="PS50164">
    <property type="entry name" value="GIY_YIG"/>
    <property type="match status" value="1"/>
</dbReference>
<dbReference type="PROSITE" id="PS50151">
    <property type="entry name" value="UVR"/>
    <property type="match status" value="1"/>
</dbReference>
<dbReference type="RefSeq" id="WP_406603701.1">
    <property type="nucleotide sequence ID" value="NZ_CALBWS010000018.1"/>
</dbReference>
<dbReference type="InterPro" id="IPR001943">
    <property type="entry name" value="UVR_dom"/>
</dbReference>
<dbReference type="EMBL" id="CALBWS010000018">
    <property type="protein sequence ID" value="CAH2715629.1"/>
    <property type="molecule type" value="Genomic_DNA"/>
</dbReference>
<evidence type="ECO:0000259" key="1">
    <source>
        <dbReference type="PROSITE" id="PS50151"/>
    </source>
</evidence>
<name>A0ABM9ESN2_9BACI</name>
<keyword evidence="4" id="KW-1185">Reference proteome</keyword>
<dbReference type="SUPFAM" id="SSF82771">
    <property type="entry name" value="GIY-YIG endonuclease"/>
    <property type="match status" value="1"/>
</dbReference>
<dbReference type="SMART" id="SM00465">
    <property type="entry name" value="GIYc"/>
    <property type="match status" value="1"/>
</dbReference>
<protein>
    <submittedName>
        <fullName evidence="3">UvrABC system protein C</fullName>
    </submittedName>
</protein>
<dbReference type="Pfam" id="PF02151">
    <property type="entry name" value="UVR"/>
    <property type="match status" value="1"/>
</dbReference>
<dbReference type="InterPro" id="IPR036876">
    <property type="entry name" value="UVR_dom_sf"/>
</dbReference>
<dbReference type="Gene3D" id="3.40.1440.10">
    <property type="entry name" value="GIY-YIG endonuclease"/>
    <property type="match status" value="1"/>
</dbReference>
<gene>
    <name evidence="3" type="primary">uvrC_1</name>
    <name evidence="3" type="ORF">BACCIP111895_02813</name>
</gene>
<dbReference type="Pfam" id="PF01541">
    <property type="entry name" value="GIY-YIG"/>
    <property type="match status" value="1"/>
</dbReference>